<dbReference type="InterPro" id="IPR051199">
    <property type="entry name" value="LPS_LOS_Heptosyltrfase"/>
</dbReference>
<organism evidence="1">
    <name type="scientific">marine metagenome</name>
    <dbReference type="NCBI Taxonomy" id="408172"/>
    <lineage>
        <taxon>unclassified sequences</taxon>
        <taxon>metagenomes</taxon>
        <taxon>ecological metagenomes</taxon>
    </lineage>
</organism>
<proteinExistence type="predicted"/>
<dbReference type="SUPFAM" id="SSF53756">
    <property type="entry name" value="UDP-Glycosyltransferase/glycogen phosphorylase"/>
    <property type="match status" value="1"/>
</dbReference>
<accession>A0A383BC58</accession>
<dbReference type="EMBL" id="UINC01199247">
    <property type="protein sequence ID" value="SVE17582.1"/>
    <property type="molecule type" value="Genomic_DNA"/>
</dbReference>
<protein>
    <submittedName>
        <fullName evidence="1">Uncharacterized protein</fullName>
    </submittedName>
</protein>
<reference evidence="1" key="1">
    <citation type="submission" date="2018-05" db="EMBL/GenBank/DDBJ databases">
        <authorList>
            <person name="Lanie J.A."/>
            <person name="Ng W.-L."/>
            <person name="Kazmierczak K.M."/>
            <person name="Andrzejewski T.M."/>
            <person name="Davidsen T.M."/>
            <person name="Wayne K.J."/>
            <person name="Tettelin H."/>
            <person name="Glass J.I."/>
            <person name="Rusch D."/>
            <person name="Podicherti R."/>
            <person name="Tsui H.-C.T."/>
            <person name="Winkler M.E."/>
        </authorList>
    </citation>
    <scope>NUCLEOTIDE SEQUENCE</scope>
</reference>
<dbReference type="PANTHER" id="PTHR30160">
    <property type="entry name" value="TETRAACYLDISACCHARIDE 4'-KINASE-RELATED"/>
    <property type="match status" value="1"/>
</dbReference>
<dbReference type="GO" id="GO:0009244">
    <property type="term" value="P:lipopolysaccharide core region biosynthetic process"/>
    <property type="evidence" value="ECO:0007669"/>
    <property type="project" value="TreeGrafter"/>
</dbReference>
<sequence>MGDTLWSTPAIRAIKKTMPNSCIDLLLQPQWKSLFNENKNIRGLYSYSPKWYRQLIALPSILKSNYDHVFIFHANKDISRLLPWIRCSNIWLDQDLNPPCRFKWRTKLFMDYMGIRKKIQIVPYSKSTHAIHRRLDMLKETHIIPDGTHMEIFINDDENKKS</sequence>
<dbReference type="AlphaFoldDB" id="A0A383BC58"/>
<dbReference type="GO" id="GO:0005829">
    <property type="term" value="C:cytosol"/>
    <property type="evidence" value="ECO:0007669"/>
    <property type="project" value="TreeGrafter"/>
</dbReference>
<gene>
    <name evidence="1" type="ORF">METZ01_LOCUS470436</name>
</gene>
<evidence type="ECO:0000313" key="1">
    <source>
        <dbReference type="EMBL" id="SVE17582.1"/>
    </source>
</evidence>
<dbReference type="GO" id="GO:0008713">
    <property type="term" value="F:ADP-heptose-lipopolysaccharide heptosyltransferase activity"/>
    <property type="evidence" value="ECO:0007669"/>
    <property type="project" value="TreeGrafter"/>
</dbReference>
<feature type="non-terminal residue" evidence="1">
    <location>
        <position position="162"/>
    </location>
</feature>
<dbReference type="Gene3D" id="3.40.50.2000">
    <property type="entry name" value="Glycogen Phosphorylase B"/>
    <property type="match status" value="1"/>
</dbReference>
<name>A0A383BC58_9ZZZZ</name>